<sequence length="162" mass="18531">MHNPTMEGCALSICPYVQDAPAVTATDHLRLAQAQAQGFAADHAPNPGFSGFPEARNLGNHRCSRLNRYQSTQLAETKRFMYHTPGSELRRVIIISLDHSASWETSLERKRYVARFQPSEREFQRETLGLVIIHTIFPVAINNIHHLDIPRDYTRQRHKSVE</sequence>
<dbReference type="Proteomes" id="UP001201812">
    <property type="component" value="Unassembled WGS sequence"/>
</dbReference>
<name>A0AAD4QU65_9BILA</name>
<accession>A0AAD4QU65</accession>
<comment type="caution">
    <text evidence="1">The sequence shown here is derived from an EMBL/GenBank/DDBJ whole genome shotgun (WGS) entry which is preliminary data.</text>
</comment>
<dbReference type="EMBL" id="JAKKPZ010000386">
    <property type="protein sequence ID" value="KAI1695627.1"/>
    <property type="molecule type" value="Genomic_DNA"/>
</dbReference>
<evidence type="ECO:0000313" key="1">
    <source>
        <dbReference type="EMBL" id="KAI1695627.1"/>
    </source>
</evidence>
<reference evidence="1" key="1">
    <citation type="submission" date="2022-01" db="EMBL/GenBank/DDBJ databases">
        <title>Genome Sequence Resource for Two Populations of Ditylenchus destructor, the Migratory Endoparasitic Phytonematode.</title>
        <authorList>
            <person name="Zhang H."/>
            <person name="Lin R."/>
            <person name="Xie B."/>
        </authorList>
    </citation>
    <scope>NUCLEOTIDE SEQUENCE</scope>
    <source>
        <strain evidence="1">BazhouSP</strain>
    </source>
</reference>
<gene>
    <name evidence="1" type="ORF">DdX_19480</name>
</gene>
<dbReference type="AlphaFoldDB" id="A0AAD4QU65"/>
<organism evidence="1 2">
    <name type="scientific">Ditylenchus destructor</name>
    <dbReference type="NCBI Taxonomy" id="166010"/>
    <lineage>
        <taxon>Eukaryota</taxon>
        <taxon>Metazoa</taxon>
        <taxon>Ecdysozoa</taxon>
        <taxon>Nematoda</taxon>
        <taxon>Chromadorea</taxon>
        <taxon>Rhabditida</taxon>
        <taxon>Tylenchina</taxon>
        <taxon>Tylenchomorpha</taxon>
        <taxon>Sphaerularioidea</taxon>
        <taxon>Anguinidae</taxon>
        <taxon>Anguininae</taxon>
        <taxon>Ditylenchus</taxon>
    </lineage>
</organism>
<keyword evidence="2" id="KW-1185">Reference proteome</keyword>
<proteinExistence type="predicted"/>
<protein>
    <submittedName>
        <fullName evidence="1">Uncharacterized protein</fullName>
    </submittedName>
</protein>
<evidence type="ECO:0000313" key="2">
    <source>
        <dbReference type="Proteomes" id="UP001201812"/>
    </source>
</evidence>